<organism evidence="2 3">
    <name type="scientific">Phytophthora infestans</name>
    <name type="common">Potato late blight agent</name>
    <name type="synonym">Botrytis infestans</name>
    <dbReference type="NCBI Taxonomy" id="4787"/>
    <lineage>
        <taxon>Eukaryota</taxon>
        <taxon>Sar</taxon>
        <taxon>Stramenopiles</taxon>
        <taxon>Oomycota</taxon>
        <taxon>Peronosporomycetes</taxon>
        <taxon>Peronosporales</taxon>
        <taxon>Peronosporaceae</taxon>
        <taxon>Phytophthora</taxon>
    </lineage>
</organism>
<feature type="region of interest" description="Disordered" evidence="1">
    <location>
        <begin position="1"/>
        <end position="204"/>
    </location>
</feature>
<evidence type="ECO:0000313" key="2">
    <source>
        <dbReference type="EMBL" id="KAF4147354.1"/>
    </source>
</evidence>
<feature type="compositionally biased region" description="Basic and acidic residues" evidence="1">
    <location>
        <begin position="101"/>
        <end position="128"/>
    </location>
</feature>
<accession>A0A8S9V7L4</accession>
<feature type="compositionally biased region" description="Low complexity" evidence="1">
    <location>
        <begin position="163"/>
        <end position="173"/>
    </location>
</feature>
<feature type="compositionally biased region" description="Basic residues" evidence="1">
    <location>
        <begin position="1"/>
        <end position="11"/>
    </location>
</feature>
<protein>
    <submittedName>
        <fullName evidence="2">Uncharacterized protein</fullName>
    </submittedName>
</protein>
<gene>
    <name evidence="2" type="ORF">GN958_ATG03476</name>
</gene>
<feature type="compositionally biased region" description="Gly residues" evidence="1">
    <location>
        <begin position="129"/>
        <end position="146"/>
    </location>
</feature>
<dbReference type="EMBL" id="JAACNO010000479">
    <property type="protein sequence ID" value="KAF4147354.1"/>
    <property type="molecule type" value="Genomic_DNA"/>
</dbReference>
<proteinExistence type="predicted"/>
<name>A0A8S9V7L4_PHYIN</name>
<evidence type="ECO:0000256" key="1">
    <source>
        <dbReference type="SAM" id="MobiDB-lite"/>
    </source>
</evidence>
<dbReference type="Proteomes" id="UP000704712">
    <property type="component" value="Unassembled WGS sequence"/>
</dbReference>
<feature type="compositionally biased region" description="Basic residues" evidence="1">
    <location>
        <begin position="52"/>
        <end position="61"/>
    </location>
</feature>
<feature type="compositionally biased region" description="Basic and acidic residues" evidence="1">
    <location>
        <begin position="147"/>
        <end position="162"/>
    </location>
</feature>
<reference evidence="2" key="1">
    <citation type="submission" date="2020-03" db="EMBL/GenBank/DDBJ databases">
        <title>Hybrid Assembly of Korean Phytophthora infestans isolates.</title>
        <authorList>
            <person name="Prokchorchik M."/>
            <person name="Lee Y."/>
            <person name="Seo J."/>
            <person name="Cho J.-H."/>
            <person name="Park Y.-E."/>
            <person name="Jang D.-C."/>
            <person name="Im J.-S."/>
            <person name="Choi J.-G."/>
            <person name="Park H.-J."/>
            <person name="Lee G.-B."/>
            <person name="Lee Y.-G."/>
            <person name="Hong S.-Y."/>
            <person name="Cho K."/>
            <person name="Sohn K.H."/>
        </authorList>
    </citation>
    <scope>NUCLEOTIDE SEQUENCE</scope>
    <source>
        <strain evidence="2">KR_2_A2</strain>
    </source>
</reference>
<sequence length="204" mass="21464">MKKAPGIKRCGRGAVEHCNLSTREEAQVGPATRTRSAGADAEDFDDGADIHRSRKKQRTTRVRVEGDENGGNEEIGVSTSVITGRTAGNPDGDGGGSSDSGDEHENHHVDNAGRRDDSGRRARDDGRGGPHGGSGGGHGGNGGRGGDGGRDGRDDDYHDRSSRGSGEQRGSTGMPQQRHWWDTMTAAQQREIDPQLLTPATMAA</sequence>
<comment type="caution">
    <text evidence="2">The sequence shown here is derived from an EMBL/GenBank/DDBJ whole genome shotgun (WGS) entry which is preliminary data.</text>
</comment>
<evidence type="ECO:0000313" key="3">
    <source>
        <dbReference type="Proteomes" id="UP000704712"/>
    </source>
</evidence>
<dbReference type="AlphaFoldDB" id="A0A8S9V7L4"/>